<proteinExistence type="predicted"/>
<evidence type="ECO:0000313" key="2">
    <source>
        <dbReference type="EMBL" id="MBB6142866.1"/>
    </source>
</evidence>
<organism evidence="2 3">
    <name type="scientific">Silvibacterium bohemicum</name>
    <dbReference type="NCBI Taxonomy" id="1577686"/>
    <lineage>
        <taxon>Bacteria</taxon>
        <taxon>Pseudomonadati</taxon>
        <taxon>Acidobacteriota</taxon>
        <taxon>Terriglobia</taxon>
        <taxon>Terriglobales</taxon>
        <taxon>Acidobacteriaceae</taxon>
        <taxon>Silvibacterium</taxon>
    </lineage>
</organism>
<evidence type="ECO:0000259" key="1">
    <source>
        <dbReference type="Pfam" id="PF00535"/>
    </source>
</evidence>
<dbReference type="Pfam" id="PF00535">
    <property type="entry name" value="Glycos_transf_2"/>
    <property type="match status" value="1"/>
</dbReference>
<dbReference type="InterPro" id="IPR001173">
    <property type="entry name" value="Glyco_trans_2-like"/>
</dbReference>
<dbReference type="OrthoDB" id="111731at2"/>
<dbReference type="InterPro" id="IPR029044">
    <property type="entry name" value="Nucleotide-diphossugar_trans"/>
</dbReference>
<dbReference type="InterPro" id="IPR050834">
    <property type="entry name" value="Glycosyltransf_2"/>
</dbReference>
<keyword evidence="2" id="KW-0808">Transferase</keyword>
<name>A0A841JND4_9BACT</name>
<dbReference type="CDD" id="cd00761">
    <property type="entry name" value="Glyco_tranf_GTA_type"/>
    <property type="match status" value="1"/>
</dbReference>
<protein>
    <submittedName>
        <fullName evidence="2">Glycosyltransferase involved in cell wall biosynthesis</fullName>
    </submittedName>
</protein>
<sequence>MTPSISVVIPVYNRFDLLKYSVESVLSQTLLVSEVILVDDGSFDGTSHLLPAYIDENPTWRERVRYFRQENQGPNVARNLGIELARGEWLAFNDNDDIWLPQKLAWQFRALEQFKNECSACITDAWFMNNPYMKMTLFQLSGKEHRESIGLISDPLEYMLNIKSVTGTHPVWLQNLVVRTELARRAGGFDPALRFGDDDDFAFRVGCETKLAFVNIPMVLIDRTIREDRHVGASKNWDDADFRLRMAQHRMEKRLDMRERLPRTVQKLVRRDLAAVYSGWANWFLQKNQNEKARAAVSRAARLYPSPNLAVKWALTRFAPELARKAASAREDHRNRKAFGLG</sequence>
<dbReference type="GO" id="GO:0016740">
    <property type="term" value="F:transferase activity"/>
    <property type="evidence" value="ECO:0007669"/>
    <property type="project" value="UniProtKB-KW"/>
</dbReference>
<dbReference type="Proteomes" id="UP000538666">
    <property type="component" value="Unassembled WGS sequence"/>
</dbReference>
<dbReference type="Gene3D" id="3.90.550.10">
    <property type="entry name" value="Spore Coat Polysaccharide Biosynthesis Protein SpsA, Chain A"/>
    <property type="match status" value="1"/>
</dbReference>
<dbReference type="PANTHER" id="PTHR43685">
    <property type="entry name" value="GLYCOSYLTRANSFERASE"/>
    <property type="match status" value="1"/>
</dbReference>
<keyword evidence="3" id="KW-1185">Reference proteome</keyword>
<dbReference type="PANTHER" id="PTHR43685:SF2">
    <property type="entry name" value="GLYCOSYLTRANSFERASE 2-LIKE DOMAIN-CONTAINING PROTEIN"/>
    <property type="match status" value="1"/>
</dbReference>
<evidence type="ECO:0000313" key="3">
    <source>
        <dbReference type="Proteomes" id="UP000538666"/>
    </source>
</evidence>
<comment type="caution">
    <text evidence="2">The sequence shown here is derived from an EMBL/GenBank/DDBJ whole genome shotgun (WGS) entry which is preliminary data.</text>
</comment>
<dbReference type="EMBL" id="JACHEK010000002">
    <property type="protein sequence ID" value="MBB6142866.1"/>
    <property type="molecule type" value="Genomic_DNA"/>
</dbReference>
<dbReference type="RefSeq" id="WP_050061827.1">
    <property type="nucleotide sequence ID" value="NZ_JACHEK010000002.1"/>
</dbReference>
<dbReference type="AlphaFoldDB" id="A0A841JND4"/>
<dbReference type="SUPFAM" id="SSF53448">
    <property type="entry name" value="Nucleotide-diphospho-sugar transferases"/>
    <property type="match status" value="1"/>
</dbReference>
<reference evidence="2 3" key="1">
    <citation type="submission" date="2020-08" db="EMBL/GenBank/DDBJ databases">
        <title>Genomic Encyclopedia of Type Strains, Phase IV (KMG-IV): sequencing the most valuable type-strain genomes for metagenomic binning, comparative biology and taxonomic classification.</title>
        <authorList>
            <person name="Goeker M."/>
        </authorList>
    </citation>
    <scope>NUCLEOTIDE SEQUENCE [LARGE SCALE GENOMIC DNA]</scope>
    <source>
        <strain evidence="2 3">DSM 103733</strain>
    </source>
</reference>
<gene>
    <name evidence="2" type="ORF">HNQ77_000810</name>
</gene>
<accession>A0A841JND4</accession>
<feature type="domain" description="Glycosyltransferase 2-like" evidence="1">
    <location>
        <begin position="6"/>
        <end position="137"/>
    </location>
</feature>